<dbReference type="EMBL" id="KN839853">
    <property type="protein sequence ID" value="KIJ62765.1"/>
    <property type="molecule type" value="Genomic_DNA"/>
</dbReference>
<dbReference type="GO" id="GO:0005524">
    <property type="term" value="F:ATP binding"/>
    <property type="evidence" value="ECO:0007669"/>
    <property type="project" value="InterPro"/>
</dbReference>
<dbReference type="GO" id="GO:0043138">
    <property type="term" value="F:3'-5' DNA helicase activity"/>
    <property type="evidence" value="ECO:0007669"/>
    <property type="project" value="UniProtKB-EC"/>
</dbReference>
<dbReference type="AlphaFoldDB" id="A0A0C9VX21"/>
<dbReference type="PROSITE" id="PS00690">
    <property type="entry name" value="DEAH_ATP_HELICASE"/>
    <property type="match status" value="1"/>
</dbReference>
<evidence type="ECO:0000256" key="3">
    <source>
        <dbReference type="ARBA" id="ARBA00023125"/>
    </source>
</evidence>
<dbReference type="GO" id="GO:0016787">
    <property type="term" value="F:hydrolase activity"/>
    <property type="evidence" value="ECO:0007669"/>
    <property type="project" value="UniProtKB-KW"/>
</dbReference>
<dbReference type="OrthoDB" id="2682618at2759"/>
<dbReference type="EC" id="5.6.2.4" evidence="6"/>
<dbReference type="SUPFAM" id="SSF52540">
    <property type="entry name" value="P-loop containing nucleoside triphosphate hydrolases"/>
    <property type="match status" value="1"/>
</dbReference>
<dbReference type="GO" id="GO:0009378">
    <property type="term" value="F:four-way junction helicase activity"/>
    <property type="evidence" value="ECO:0007669"/>
    <property type="project" value="TreeGrafter"/>
</dbReference>
<evidence type="ECO:0000256" key="5">
    <source>
        <dbReference type="ARBA" id="ARBA00034617"/>
    </source>
</evidence>
<comment type="similarity">
    <text evidence="1">Belongs to the helicase family. RecQ subfamily.</text>
</comment>
<protein>
    <recommendedName>
        <fullName evidence="6">DNA 3'-5' helicase</fullName>
        <ecNumber evidence="6">5.6.2.4</ecNumber>
    </recommendedName>
</protein>
<organism evidence="8 9">
    <name type="scientific">Hydnomerulius pinastri MD-312</name>
    <dbReference type="NCBI Taxonomy" id="994086"/>
    <lineage>
        <taxon>Eukaryota</taxon>
        <taxon>Fungi</taxon>
        <taxon>Dikarya</taxon>
        <taxon>Basidiomycota</taxon>
        <taxon>Agaricomycotina</taxon>
        <taxon>Agaricomycetes</taxon>
        <taxon>Agaricomycetidae</taxon>
        <taxon>Boletales</taxon>
        <taxon>Boletales incertae sedis</taxon>
        <taxon>Leucogyrophana</taxon>
    </lineage>
</organism>
<dbReference type="GO" id="GO:0005737">
    <property type="term" value="C:cytoplasm"/>
    <property type="evidence" value="ECO:0007669"/>
    <property type="project" value="TreeGrafter"/>
</dbReference>
<evidence type="ECO:0000256" key="2">
    <source>
        <dbReference type="ARBA" id="ARBA00022801"/>
    </source>
</evidence>
<dbReference type="InterPro" id="IPR011545">
    <property type="entry name" value="DEAD/DEAH_box_helicase_dom"/>
</dbReference>
<evidence type="ECO:0000259" key="7">
    <source>
        <dbReference type="PROSITE" id="PS51192"/>
    </source>
</evidence>
<proteinExistence type="inferred from homology"/>
<dbReference type="GO" id="GO:0005694">
    <property type="term" value="C:chromosome"/>
    <property type="evidence" value="ECO:0007669"/>
    <property type="project" value="TreeGrafter"/>
</dbReference>
<name>A0A0C9VX21_9AGAM</name>
<dbReference type="PANTHER" id="PTHR13710">
    <property type="entry name" value="DNA HELICASE RECQ FAMILY MEMBER"/>
    <property type="match status" value="1"/>
</dbReference>
<keyword evidence="3" id="KW-0238">DNA-binding</keyword>
<dbReference type="Gene3D" id="3.40.50.300">
    <property type="entry name" value="P-loop containing nucleotide triphosphate hydrolases"/>
    <property type="match status" value="1"/>
</dbReference>
<comment type="catalytic activity">
    <reaction evidence="5">
        <text>Couples ATP hydrolysis with the unwinding of duplex DNA by translocating in the 3'-5' direction.</text>
        <dbReference type="EC" id="5.6.2.4"/>
    </reaction>
</comment>
<dbReference type="GO" id="GO:0003677">
    <property type="term" value="F:DNA binding"/>
    <property type="evidence" value="ECO:0007669"/>
    <property type="project" value="UniProtKB-KW"/>
</dbReference>
<dbReference type="InterPro" id="IPR002464">
    <property type="entry name" value="DNA/RNA_helicase_DEAH_CS"/>
</dbReference>
<evidence type="ECO:0000256" key="6">
    <source>
        <dbReference type="ARBA" id="ARBA00034808"/>
    </source>
</evidence>
<keyword evidence="9" id="KW-1185">Reference proteome</keyword>
<keyword evidence="4" id="KW-0413">Isomerase</keyword>
<evidence type="ECO:0000313" key="8">
    <source>
        <dbReference type="EMBL" id="KIJ62765.1"/>
    </source>
</evidence>
<evidence type="ECO:0000313" key="9">
    <source>
        <dbReference type="Proteomes" id="UP000053820"/>
    </source>
</evidence>
<dbReference type="HOGENOM" id="CLU_126713_0_0_1"/>
<evidence type="ECO:0000256" key="4">
    <source>
        <dbReference type="ARBA" id="ARBA00023235"/>
    </source>
</evidence>
<accession>A0A0C9VX21</accession>
<dbReference type="InterPro" id="IPR014001">
    <property type="entry name" value="Helicase_ATP-bd"/>
</dbReference>
<dbReference type="InterPro" id="IPR027417">
    <property type="entry name" value="P-loop_NTPase"/>
</dbReference>
<dbReference type="GO" id="GO:0000724">
    <property type="term" value="P:double-strand break repair via homologous recombination"/>
    <property type="evidence" value="ECO:0007669"/>
    <property type="project" value="TreeGrafter"/>
</dbReference>
<gene>
    <name evidence="8" type="ORF">HYDPIDRAFT_113857</name>
</gene>
<dbReference type="Proteomes" id="UP000053820">
    <property type="component" value="Unassembled WGS sequence"/>
</dbReference>
<dbReference type="PROSITE" id="PS51192">
    <property type="entry name" value="HELICASE_ATP_BIND_1"/>
    <property type="match status" value="1"/>
</dbReference>
<keyword evidence="2" id="KW-0378">Hydrolase</keyword>
<sequence length="147" mass="16179">MCLLHDGFRKLLSDGKLSSKLAAVVIDEAHCISQWGNKFRPEYAKLGTLRALMPTKVPFLVTSATLPPLVLADVQTKVHIQTSTSYHVDVGTDQPNISWEVRIMKAAKSDLESLRFMLPRSCGGEGKDNELTPTLVFSEDINVGAPR</sequence>
<dbReference type="PANTHER" id="PTHR13710:SF105">
    <property type="entry name" value="ATP-DEPENDENT DNA HELICASE Q1"/>
    <property type="match status" value="1"/>
</dbReference>
<reference evidence="8 9" key="1">
    <citation type="submission" date="2014-04" db="EMBL/GenBank/DDBJ databases">
        <title>Evolutionary Origins and Diversification of the Mycorrhizal Mutualists.</title>
        <authorList>
            <consortium name="DOE Joint Genome Institute"/>
            <consortium name="Mycorrhizal Genomics Consortium"/>
            <person name="Kohler A."/>
            <person name="Kuo A."/>
            <person name="Nagy L.G."/>
            <person name="Floudas D."/>
            <person name="Copeland A."/>
            <person name="Barry K.W."/>
            <person name="Cichocki N."/>
            <person name="Veneault-Fourrey C."/>
            <person name="LaButti K."/>
            <person name="Lindquist E.A."/>
            <person name="Lipzen A."/>
            <person name="Lundell T."/>
            <person name="Morin E."/>
            <person name="Murat C."/>
            <person name="Riley R."/>
            <person name="Ohm R."/>
            <person name="Sun H."/>
            <person name="Tunlid A."/>
            <person name="Henrissat B."/>
            <person name="Grigoriev I.V."/>
            <person name="Hibbett D.S."/>
            <person name="Martin F."/>
        </authorList>
    </citation>
    <scope>NUCLEOTIDE SEQUENCE [LARGE SCALE GENOMIC DNA]</scope>
    <source>
        <strain evidence="8 9">MD-312</strain>
    </source>
</reference>
<feature type="domain" description="Helicase ATP-binding" evidence="7">
    <location>
        <begin position="1"/>
        <end position="84"/>
    </location>
</feature>
<evidence type="ECO:0000256" key="1">
    <source>
        <dbReference type="ARBA" id="ARBA00005446"/>
    </source>
</evidence>
<dbReference type="Pfam" id="PF00270">
    <property type="entry name" value="DEAD"/>
    <property type="match status" value="1"/>
</dbReference>